<feature type="region of interest" description="Disordered" evidence="1">
    <location>
        <begin position="1"/>
        <end position="202"/>
    </location>
</feature>
<feature type="region of interest" description="Disordered" evidence="1">
    <location>
        <begin position="253"/>
        <end position="296"/>
    </location>
</feature>
<evidence type="ECO:0000313" key="2">
    <source>
        <dbReference type="EMBL" id="OSX80328.1"/>
    </source>
</evidence>
<keyword evidence="3" id="KW-1185">Reference proteome</keyword>
<feature type="compositionally biased region" description="Low complexity" evidence="1">
    <location>
        <begin position="67"/>
        <end position="77"/>
    </location>
</feature>
<feature type="compositionally biased region" description="Pro residues" evidence="1">
    <location>
        <begin position="256"/>
        <end position="271"/>
    </location>
</feature>
<dbReference type="EMBL" id="KV918777">
    <property type="protein sequence ID" value="OSX80328.1"/>
    <property type="molecule type" value="Genomic_DNA"/>
</dbReference>
<gene>
    <name evidence="2" type="ORF">BU14_0055s0049</name>
</gene>
<feature type="compositionally biased region" description="Low complexity" evidence="1">
    <location>
        <begin position="18"/>
        <end position="30"/>
    </location>
</feature>
<organism evidence="2 3">
    <name type="scientific">Porphyra umbilicalis</name>
    <name type="common">Purple laver</name>
    <name type="synonym">Red alga</name>
    <dbReference type="NCBI Taxonomy" id="2786"/>
    <lineage>
        <taxon>Eukaryota</taxon>
        <taxon>Rhodophyta</taxon>
        <taxon>Bangiophyceae</taxon>
        <taxon>Bangiales</taxon>
        <taxon>Bangiaceae</taxon>
        <taxon>Porphyra</taxon>
    </lineage>
</organism>
<evidence type="ECO:0000256" key="1">
    <source>
        <dbReference type="SAM" id="MobiDB-lite"/>
    </source>
</evidence>
<feature type="region of interest" description="Disordered" evidence="1">
    <location>
        <begin position="346"/>
        <end position="367"/>
    </location>
</feature>
<feature type="compositionally biased region" description="Low complexity" evidence="1">
    <location>
        <begin position="115"/>
        <end position="134"/>
    </location>
</feature>
<reference evidence="2 3" key="1">
    <citation type="submission" date="2017-03" db="EMBL/GenBank/DDBJ databases">
        <title>WGS assembly of Porphyra umbilicalis.</title>
        <authorList>
            <person name="Brawley S.H."/>
            <person name="Blouin N.A."/>
            <person name="Ficko-Blean E."/>
            <person name="Wheeler G.L."/>
            <person name="Lohr M."/>
            <person name="Goodson H.V."/>
            <person name="Jenkins J.W."/>
            <person name="Blaby-Haas C.E."/>
            <person name="Helliwell K.E."/>
            <person name="Chan C."/>
            <person name="Marriage T."/>
            <person name="Bhattacharya D."/>
            <person name="Klein A.S."/>
            <person name="Badis Y."/>
            <person name="Brodie J."/>
            <person name="Cao Y."/>
            <person name="Collen J."/>
            <person name="Dittami S.M."/>
            <person name="Gachon C.M."/>
            <person name="Green B.R."/>
            <person name="Karpowicz S."/>
            <person name="Kim J.W."/>
            <person name="Kudahl U."/>
            <person name="Lin S."/>
            <person name="Michel G."/>
            <person name="Mittag M."/>
            <person name="Olson B.J."/>
            <person name="Pangilinan J."/>
            <person name="Peng Y."/>
            <person name="Qiu H."/>
            <person name="Shu S."/>
            <person name="Singer J.T."/>
            <person name="Smith A.G."/>
            <person name="Sprecher B.N."/>
            <person name="Wagner V."/>
            <person name="Wang W."/>
            <person name="Wang Z.-Y."/>
            <person name="Yan J."/>
            <person name="Yarish C."/>
            <person name="Zoeuner-Riek S."/>
            <person name="Zhuang Y."/>
            <person name="Zou Y."/>
            <person name="Lindquist E.A."/>
            <person name="Grimwood J."/>
            <person name="Barry K."/>
            <person name="Rokhsar D.S."/>
            <person name="Schmutz J."/>
            <person name="Stiller J.W."/>
            <person name="Grossman A.R."/>
            <person name="Prochnik S.E."/>
        </authorList>
    </citation>
    <scope>NUCLEOTIDE SEQUENCE [LARGE SCALE GENOMIC DNA]</scope>
    <source>
        <strain evidence="2">4086291</strain>
    </source>
</reference>
<feature type="compositionally biased region" description="Pro residues" evidence="1">
    <location>
        <begin position="135"/>
        <end position="145"/>
    </location>
</feature>
<feature type="compositionally biased region" description="Gly residues" evidence="1">
    <location>
        <begin position="48"/>
        <end position="58"/>
    </location>
</feature>
<accession>A0A1X6PHX2</accession>
<sequence length="422" mass="43738">MGRVRVGGPPRQPRKRAGGAAPPARALPGRGTPPPPGARRRRRHEGSEGGGGGGGGGGGRHRGSGGRLPAAGRLPTVGRGGRTGRAAPSRRRCRCRGAGGATPRPRPAHRRRPRAAAGRSAAADAGRPAALAPSGSPPPHPPTPPRRVYGGPLPRHRHARCPPRSLTAHRRTGTPARPPPPPPPTGVRRPVPPLRPSPPRPPPPLCCCRRCRPPPPLAAAAWLPHAAHHKTVGVGGTPRWRGQRLGAALRSSLAVPAPPAPPPIPPSPLPSRPRRPPRLEPHGAATAGGGRAPRGAAPGWGTHLCWSPHLYPFHSRDGRRGIGRAGWHGRPRRNAAAAARAAVAAVRRDAGPDGGVPKRAVGSPWSQRRRLVADTARGTGGQVLDPPRRWGWPAPPLGSTADAAANTTSVANGNKYSLAFRT</sequence>
<name>A0A1X6PHX2_PORUM</name>
<proteinExistence type="predicted"/>
<feature type="non-terminal residue" evidence="2">
    <location>
        <position position="422"/>
    </location>
</feature>
<protein>
    <submittedName>
        <fullName evidence="2">Uncharacterized protein</fullName>
    </submittedName>
</protein>
<evidence type="ECO:0000313" key="3">
    <source>
        <dbReference type="Proteomes" id="UP000218209"/>
    </source>
</evidence>
<dbReference type="Proteomes" id="UP000218209">
    <property type="component" value="Unassembled WGS sequence"/>
</dbReference>
<dbReference type="AlphaFoldDB" id="A0A1X6PHX2"/>
<feature type="compositionally biased region" description="Basic residues" evidence="1">
    <location>
        <begin position="154"/>
        <end position="172"/>
    </location>
</feature>
<feature type="compositionally biased region" description="Pro residues" evidence="1">
    <location>
        <begin position="176"/>
        <end position="202"/>
    </location>
</feature>